<name>A0A6J4P7E1_9ACTN</name>
<sequence length="51" mass="5546">MDSLDCRLSLPATFLSFIVSAPVGNSRSMQFLHTALKGQAQLRIPLLLSSL</sequence>
<dbReference type="AlphaFoldDB" id="A0A6J4P7E1"/>
<gene>
    <name evidence="1" type="ORF">AVDCRST_MAG55-747</name>
</gene>
<protein>
    <submittedName>
        <fullName evidence="1">Uncharacterized protein</fullName>
    </submittedName>
</protein>
<organism evidence="1">
    <name type="scientific">uncultured Rubrobacteraceae bacterium</name>
    <dbReference type="NCBI Taxonomy" id="349277"/>
    <lineage>
        <taxon>Bacteria</taxon>
        <taxon>Bacillati</taxon>
        <taxon>Actinomycetota</taxon>
        <taxon>Rubrobacteria</taxon>
        <taxon>Rubrobacterales</taxon>
        <taxon>Rubrobacteraceae</taxon>
        <taxon>environmental samples</taxon>
    </lineage>
</organism>
<dbReference type="EMBL" id="CADCUZ010000030">
    <property type="protein sequence ID" value="CAA9402263.1"/>
    <property type="molecule type" value="Genomic_DNA"/>
</dbReference>
<proteinExistence type="predicted"/>
<accession>A0A6J4P7E1</accession>
<reference evidence="1" key="1">
    <citation type="submission" date="2020-02" db="EMBL/GenBank/DDBJ databases">
        <authorList>
            <person name="Meier V. D."/>
        </authorList>
    </citation>
    <scope>NUCLEOTIDE SEQUENCE</scope>
    <source>
        <strain evidence="1">AVDCRST_MAG55</strain>
    </source>
</reference>
<evidence type="ECO:0000313" key="1">
    <source>
        <dbReference type="EMBL" id="CAA9402263.1"/>
    </source>
</evidence>